<sequence>MLKFKQHNIPDLEFQSAIKKPIPIRCIQINESFEVETLEGIMRGKRGDWLMIGVNGEMYPCDKGIFEKTYDLTDGTE</sequence>
<accession>A0ABS7XQV8</accession>
<keyword evidence="2" id="KW-1185">Reference proteome</keyword>
<organism evidence="1 2">
    <name type="scientific">Winogradskyella alexanderae</name>
    <dbReference type="NCBI Taxonomy" id="2877123"/>
    <lineage>
        <taxon>Bacteria</taxon>
        <taxon>Pseudomonadati</taxon>
        <taxon>Bacteroidota</taxon>
        <taxon>Flavobacteriia</taxon>
        <taxon>Flavobacteriales</taxon>
        <taxon>Flavobacteriaceae</taxon>
        <taxon>Winogradskyella</taxon>
    </lineage>
</organism>
<comment type="caution">
    <text evidence="1">The sequence shown here is derived from an EMBL/GenBank/DDBJ whole genome shotgun (WGS) entry which is preliminary data.</text>
</comment>
<dbReference type="EMBL" id="JAIUJR010000003">
    <property type="protein sequence ID" value="MCA0132378.1"/>
    <property type="molecule type" value="Genomic_DNA"/>
</dbReference>
<proteinExistence type="predicted"/>
<protein>
    <submittedName>
        <fullName evidence="1">PGDYG domain-containing protein</fullName>
    </submittedName>
</protein>
<evidence type="ECO:0000313" key="1">
    <source>
        <dbReference type="EMBL" id="MCA0132378.1"/>
    </source>
</evidence>
<reference evidence="2" key="1">
    <citation type="submission" date="2023-07" db="EMBL/GenBank/DDBJ databases">
        <authorList>
            <person name="Yue Y."/>
        </authorList>
    </citation>
    <scope>NUCLEOTIDE SEQUENCE [LARGE SCALE GENOMIC DNA]</scope>
    <source>
        <strain evidence="2">D23</strain>
    </source>
</reference>
<gene>
    <name evidence="1" type="ORF">LBU54_07260</name>
</gene>
<name>A0ABS7XQV8_9FLAO</name>
<dbReference type="Proteomes" id="UP001198901">
    <property type="component" value="Unassembled WGS sequence"/>
</dbReference>
<dbReference type="RefSeq" id="WP_224527837.1">
    <property type="nucleotide sequence ID" value="NZ_JAIUJR010000003.1"/>
</dbReference>
<evidence type="ECO:0000313" key="2">
    <source>
        <dbReference type="Proteomes" id="UP001198901"/>
    </source>
</evidence>